<gene>
    <name evidence="2" type="ORF">H5J25_14430</name>
</gene>
<reference evidence="3" key="1">
    <citation type="submission" date="2020-09" db="EMBL/GenBank/DDBJ databases">
        <title>Sphingomonas sp., a new species isolated from pork steak.</title>
        <authorList>
            <person name="Heidler von Heilborn D."/>
        </authorList>
    </citation>
    <scope>NUCLEOTIDE SEQUENCE [LARGE SCALE GENOMIC DNA]</scope>
</reference>
<dbReference type="SUPFAM" id="SSF53756">
    <property type="entry name" value="UDP-Glycosyltransferase/glycogen phosphorylase"/>
    <property type="match status" value="1"/>
</dbReference>
<dbReference type="Pfam" id="PF04101">
    <property type="entry name" value="Glyco_tran_28_C"/>
    <property type="match status" value="1"/>
</dbReference>
<dbReference type="RefSeq" id="WP_202092138.1">
    <property type="nucleotide sequence ID" value="NZ_CP061035.1"/>
</dbReference>
<dbReference type="PANTHER" id="PTHR21015:SF22">
    <property type="entry name" value="GLYCOSYLTRANSFERASE"/>
    <property type="match status" value="1"/>
</dbReference>
<keyword evidence="3" id="KW-1185">Reference proteome</keyword>
<evidence type="ECO:0000259" key="1">
    <source>
        <dbReference type="Pfam" id="PF04101"/>
    </source>
</evidence>
<dbReference type="GO" id="GO:0016758">
    <property type="term" value="F:hexosyltransferase activity"/>
    <property type="evidence" value="ECO:0007669"/>
    <property type="project" value="InterPro"/>
</dbReference>
<dbReference type="Gene3D" id="3.40.50.2000">
    <property type="entry name" value="Glycogen Phosphorylase B"/>
    <property type="match status" value="1"/>
</dbReference>
<dbReference type="AlphaFoldDB" id="A0A974NTH8"/>
<dbReference type="PANTHER" id="PTHR21015">
    <property type="entry name" value="UDP-N-ACETYLGLUCOSAMINE--N-ACETYLMURAMYL-(PENTAPEPTIDE) PYROPHOSPHORYL-UNDECAPRENOL N-ACETYLGLUCOSAMINE TRANSFERASE 1"/>
    <property type="match status" value="1"/>
</dbReference>
<dbReference type="InterPro" id="IPR007235">
    <property type="entry name" value="Glyco_trans_28_C"/>
</dbReference>
<proteinExistence type="predicted"/>
<organism evidence="2 3">
    <name type="scientific">Sphingomonas aliaeris</name>
    <dbReference type="NCBI Taxonomy" id="2759526"/>
    <lineage>
        <taxon>Bacteria</taxon>
        <taxon>Pseudomonadati</taxon>
        <taxon>Pseudomonadota</taxon>
        <taxon>Alphaproteobacteria</taxon>
        <taxon>Sphingomonadales</taxon>
        <taxon>Sphingomonadaceae</taxon>
        <taxon>Sphingomonas</taxon>
    </lineage>
</organism>
<dbReference type="KEGG" id="sari:H5J25_14430"/>
<evidence type="ECO:0000313" key="3">
    <source>
        <dbReference type="Proteomes" id="UP000595894"/>
    </source>
</evidence>
<evidence type="ECO:0000313" key="2">
    <source>
        <dbReference type="EMBL" id="QQV76623.1"/>
    </source>
</evidence>
<dbReference type="EMBL" id="CP061035">
    <property type="protein sequence ID" value="QQV76623.1"/>
    <property type="molecule type" value="Genomic_DNA"/>
</dbReference>
<protein>
    <recommendedName>
        <fullName evidence="1">Glycosyl transferase family 28 C-terminal domain-containing protein</fullName>
    </recommendedName>
</protein>
<sequence>MNRPIGYFVHHQGRGHAERAASIVNALPAARPVTLFSARDDIFPALNPNVSIVKIPSLFEMPDDAAPALANARTPATLHCAPLGWASITKAVATITQWFDQARPALFVTDVSAELAQLARIASIPCVTVLQHGQRDDAGHMAAYESAIGILAPYAATLEQSGRPDWMTAKTHYAPGVGIDPAPIDRAEARRRLGLPEDADIVVVVAGGGGTGTPGTPLTIGARAEPESVWLTIGAVKQEWHATTPGNLRHIGWVDDPEIYIAAADRIVSSAGNTTVHMIAAAGRPWIVVPEWRYFDEQVMKARSLACAGVAVMLDHWPAHAGAWLKAWDDAAGLDLNLQRALVDPDAARDTAGWLEAQAEAAWADPLIEIVARTPRVMA</sequence>
<dbReference type="Proteomes" id="UP000595894">
    <property type="component" value="Chromosome"/>
</dbReference>
<name>A0A974NTH8_9SPHN</name>
<accession>A0A974NTH8</accession>
<feature type="domain" description="Glycosyl transferase family 28 C-terminal" evidence="1">
    <location>
        <begin position="250"/>
        <end position="315"/>
    </location>
</feature>